<dbReference type="GeneTree" id="ENSGT00940000159041"/>
<evidence type="ECO:0000313" key="2">
    <source>
        <dbReference type="Ensembl" id="ENSNBRP00000010973.1"/>
    </source>
</evidence>
<dbReference type="AlphaFoldDB" id="A0A3Q4GUV2"/>
<dbReference type="InterPro" id="IPR001849">
    <property type="entry name" value="PH_domain"/>
</dbReference>
<dbReference type="Gene3D" id="3.30.60.20">
    <property type="match status" value="1"/>
</dbReference>
<evidence type="ECO:0000313" key="3">
    <source>
        <dbReference type="Proteomes" id="UP000261580"/>
    </source>
</evidence>
<reference evidence="2" key="2">
    <citation type="submission" date="2025-09" db="UniProtKB">
        <authorList>
            <consortium name="Ensembl"/>
        </authorList>
    </citation>
    <scope>IDENTIFICATION</scope>
</reference>
<reference evidence="2" key="1">
    <citation type="submission" date="2025-08" db="UniProtKB">
        <authorList>
            <consortium name="Ensembl"/>
        </authorList>
    </citation>
    <scope>IDENTIFICATION</scope>
</reference>
<keyword evidence="3" id="KW-1185">Reference proteome</keyword>
<proteinExistence type="predicted"/>
<dbReference type="Ensembl" id="ENSNBRT00000011280.1">
    <property type="protein sequence ID" value="ENSNBRP00000010973.1"/>
    <property type="gene ID" value="ENSNBRG00000008555.1"/>
</dbReference>
<dbReference type="STRING" id="32507.ENSNBRP00000010973"/>
<accession>A0A3Q4GUV2</accession>
<feature type="domain" description="PH" evidence="1">
    <location>
        <begin position="1"/>
        <end position="43"/>
    </location>
</feature>
<dbReference type="InterPro" id="IPR011993">
    <property type="entry name" value="PH-like_dom_sf"/>
</dbReference>
<evidence type="ECO:0000259" key="1">
    <source>
        <dbReference type="PROSITE" id="PS50003"/>
    </source>
</evidence>
<dbReference type="Gene3D" id="2.30.29.30">
    <property type="entry name" value="Pleckstrin-homology domain (PH domain)/Phosphotyrosine-binding domain (PTB)"/>
    <property type="match status" value="1"/>
</dbReference>
<protein>
    <recommendedName>
        <fullName evidence="1">PH domain-containing protein</fullName>
    </recommendedName>
</protein>
<sequence>MHRDVCTCVPVFQVITPCRRLILCADNRKEMEEWMTALRSIQNRQNYESTQYSMDHFSGMHNWYACSHARPTYCNVCREALSGVTSHGLSCEGKQSSMLPSNLMMSKWICFRECG</sequence>
<dbReference type="Bgee" id="ENSNBRG00000008555">
    <property type="expression patterns" value="Expressed in blood and 8 other cell types or tissues"/>
</dbReference>
<dbReference type="Proteomes" id="UP000261580">
    <property type="component" value="Unassembled WGS sequence"/>
</dbReference>
<organism evidence="2 3">
    <name type="scientific">Neolamprologus brichardi</name>
    <name type="common">Fairy cichlid</name>
    <name type="synonym">Lamprologus brichardi</name>
    <dbReference type="NCBI Taxonomy" id="32507"/>
    <lineage>
        <taxon>Eukaryota</taxon>
        <taxon>Metazoa</taxon>
        <taxon>Chordata</taxon>
        <taxon>Craniata</taxon>
        <taxon>Vertebrata</taxon>
        <taxon>Euteleostomi</taxon>
        <taxon>Actinopterygii</taxon>
        <taxon>Neopterygii</taxon>
        <taxon>Teleostei</taxon>
        <taxon>Neoteleostei</taxon>
        <taxon>Acanthomorphata</taxon>
        <taxon>Ovalentaria</taxon>
        <taxon>Cichlomorphae</taxon>
        <taxon>Cichliformes</taxon>
        <taxon>Cichlidae</taxon>
        <taxon>African cichlids</taxon>
        <taxon>Pseudocrenilabrinae</taxon>
        <taxon>Lamprologini</taxon>
        <taxon>Neolamprologus</taxon>
    </lineage>
</organism>
<dbReference type="OMA" id="WICFREC"/>
<dbReference type="PROSITE" id="PS50003">
    <property type="entry name" value="PH_DOMAIN"/>
    <property type="match status" value="1"/>
</dbReference>
<dbReference type="SUPFAM" id="SSF50729">
    <property type="entry name" value="PH domain-like"/>
    <property type="match status" value="1"/>
</dbReference>
<name>A0A3Q4GUV2_NEOBR</name>